<dbReference type="EMBL" id="CAJNOT010013880">
    <property type="protein sequence ID" value="CAF1542211.1"/>
    <property type="molecule type" value="Genomic_DNA"/>
</dbReference>
<protein>
    <recommendedName>
        <fullName evidence="4">HTH psq-type domain-containing protein</fullName>
    </recommendedName>
</protein>
<name>A0A820MTV9_9BILA</name>
<evidence type="ECO:0000313" key="1">
    <source>
        <dbReference type="EMBL" id="CAF1542211.1"/>
    </source>
</evidence>
<organism evidence="2 3">
    <name type="scientific">Rotaria sordida</name>
    <dbReference type="NCBI Taxonomy" id="392033"/>
    <lineage>
        <taxon>Eukaryota</taxon>
        <taxon>Metazoa</taxon>
        <taxon>Spiralia</taxon>
        <taxon>Gnathifera</taxon>
        <taxon>Rotifera</taxon>
        <taxon>Eurotatoria</taxon>
        <taxon>Bdelloidea</taxon>
        <taxon>Philodinida</taxon>
        <taxon>Philodinidae</taxon>
        <taxon>Rotaria</taxon>
    </lineage>
</organism>
<reference evidence="2" key="1">
    <citation type="submission" date="2021-02" db="EMBL/GenBank/DDBJ databases">
        <authorList>
            <person name="Nowell W R."/>
        </authorList>
    </citation>
    <scope>NUCLEOTIDE SEQUENCE</scope>
</reference>
<evidence type="ECO:0000313" key="3">
    <source>
        <dbReference type="Proteomes" id="UP000663836"/>
    </source>
</evidence>
<evidence type="ECO:0000313" key="2">
    <source>
        <dbReference type="EMBL" id="CAF4378919.1"/>
    </source>
</evidence>
<dbReference type="InterPro" id="IPR009057">
    <property type="entry name" value="Homeodomain-like_sf"/>
</dbReference>
<gene>
    <name evidence="2" type="ORF">JBS370_LOCUS42778</name>
    <name evidence="1" type="ORF">ZHD862_LOCUS39114</name>
</gene>
<dbReference type="Proteomes" id="UP000663864">
    <property type="component" value="Unassembled WGS sequence"/>
</dbReference>
<dbReference type="EMBL" id="CAJOBD010059724">
    <property type="protein sequence ID" value="CAF4378919.1"/>
    <property type="molecule type" value="Genomic_DNA"/>
</dbReference>
<dbReference type="Gene3D" id="1.10.10.60">
    <property type="entry name" value="Homeodomain-like"/>
    <property type="match status" value="1"/>
</dbReference>
<sequence>MSNKKRPHSRYDKQQLINAVRAVTDNRMSSVKASHDYHVPQSIIRTHVRNTSLRIGAGRKFYLSSKQERYLVELIKALESIGVRLTKIVLKKSCW</sequence>
<proteinExistence type="predicted"/>
<dbReference type="SUPFAM" id="SSF46689">
    <property type="entry name" value="Homeodomain-like"/>
    <property type="match status" value="1"/>
</dbReference>
<evidence type="ECO:0008006" key="4">
    <source>
        <dbReference type="Google" id="ProtNLM"/>
    </source>
</evidence>
<dbReference type="Proteomes" id="UP000663836">
    <property type="component" value="Unassembled WGS sequence"/>
</dbReference>
<accession>A0A820MTV9</accession>
<comment type="caution">
    <text evidence="2">The sequence shown here is derived from an EMBL/GenBank/DDBJ whole genome shotgun (WGS) entry which is preliminary data.</text>
</comment>
<dbReference type="AlphaFoldDB" id="A0A820MTV9"/>